<dbReference type="HOGENOM" id="CLU_2513298_0_0_1"/>
<dbReference type="InParanoid" id="A0A0D0DR94"/>
<dbReference type="EMBL" id="KN825044">
    <property type="protein sequence ID" value="KIK95393.1"/>
    <property type="molecule type" value="Genomic_DNA"/>
</dbReference>
<proteinExistence type="predicted"/>
<evidence type="ECO:0000313" key="1">
    <source>
        <dbReference type="EMBL" id="KIK95393.1"/>
    </source>
</evidence>
<accession>A0A0D0DR94</accession>
<sequence length="85" mass="9606">MERPDECITEVNDDSLVSESLEFIAHDTCILDQEFFLGEIYGREERYLLEMNLQAVVLPGCGRQSTIAISEATWCKKGCDRSDGN</sequence>
<protein>
    <submittedName>
        <fullName evidence="1">Uncharacterized protein</fullName>
    </submittedName>
</protein>
<reference evidence="1 2" key="1">
    <citation type="submission" date="2014-04" db="EMBL/GenBank/DDBJ databases">
        <authorList>
            <consortium name="DOE Joint Genome Institute"/>
            <person name="Kuo A."/>
            <person name="Kohler A."/>
            <person name="Jargeat P."/>
            <person name="Nagy L.G."/>
            <person name="Floudas D."/>
            <person name="Copeland A."/>
            <person name="Barry K.W."/>
            <person name="Cichocki N."/>
            <person name="Veneault-Fourrey C."/>
            <person name="LaButti K."/>
            <person name="Lindquist E.A."/>
            <person name="Lipzen A."/>
            <person name="Lundell T."/>
            <person name="Morin E."/>
            <person name="Murat C."/>
            <person name="Sun H."/>
            <person name="Tunlid A."/>
            <person name="Henrissat B."/>
            <person name="Grigoriev I.V."/>
            <person name="Hibbett D.S."/>
            <person name="Martin F."/>
            <person name="Nordberg H.P."/>
            <person name="Cantor M.N."/>
            <person name="Hua S.X."/>
        </authorList>
    </citation>
    <scope>NUCLEOTIDE SEQUENCE [LARGE SCALE GENOMIC DNA]</scope>
    <source>
        <strain evidence="1 2">Ve08.2h10</strain>
    </source>
</reference>
<name>A0A0D0DR94_9AGAM</name>
<keyword evidence="2" id="KW-1185">Reference proteome</keyword>
<organism evidence="1 2">
    <name type="scientific">Paxillus rubicundulus Ve08.2h10</name>
    <dbReference type="NCBI Taxonomy" id="930991"/>
    <lineage>
        <taxon>Eukaryota</taxon>
        <taxon>Fungi</taxon>
        <taxon>Dikarya</taxon>
        <taxon>Basidiomycota</taxon>
        <taxon>Agaricomycotina</taxon>
        <taxon>Agaricomycetes</taxon>
        <taxon>Agaricomycetidae</taxon>
        <taxon>Boletales</taxon>
        <taxon>Paxilineae</taxon>
        <taxon>Paxillaceae</taxon>
        <taxon>Paxillus</taxon>
    </lineage>
</organism>
<dbReference type="Proteomes" id="UP000054538">
    <property type="component" value="Unassembled WGS sequence"/>
</dbReference>
<gene>
    <name evidence="1" type="ORF">PAXRUDRAFT_827052</name>
</gene>
<evidence type="ECO:0000313" key="2">
    <source>
        <dbReference type="Proteomes" id="UP000054538"/>
    </source>
</evidence>
<reference evidence="2" key="2">
    <citation type="submission" date="2015-01" db="EMBL/GenBank/DDBJ databases">
        <title>Evolutionary Origins and Diversification of the Mycorrhizal Mutualists.</title>
        <authorList>
            <consortium name="DOE Joint Genome Institute"/>
            <consortium name="Mycorrhizal Genomics Consortium"/>
            <person name="Kohler A."/>
            <person name="Kuo A."/>
            <person name="Nagy L.G."/>
            <person name="Floudas D."/>
            <person name="Copeland A."/>
            <person name="Barry K.W."/>
            <person name="Cichocki N."/>
            <person name="Veneault-Fourrey C."/>
            <person name="LaButti K."/>
            <person name="Lindquist E.A."/>
            <person name="Lipzen A."/>
            <person name="Lundell T."/>
            <person name="Morin E."/>
            <person name="Murat C."/>
            <person name="Riley R."/>
            <person name="Ohm R."/>
            <person name="Sun H."/>
            <person name="Tunlid A."/>
            <person name="Henrissat B."/>
            <person name="Grigoriev I.V."/>
            <person name="Hibbett D.S."/>
            <person name="Martin F."/>
        </authorList>
    </citation>
    <scope>NUCLEOTIDE SEQUENCE [LARGE SCALE GENOMIC DNA]</scope>
    <source>
        <strain evidence="2">Ve08.2h10</strain>
    </source>
</reference>
<dbReference type="AlphaFoldDB" id="A0A0D0DR94"/>